<protein>
    <submittedName>
        <fullName evidence="1">Uncharacterized protein</fullName>
    </submittedName>
</protein>
<proteinExistence type="predicted"/>
<evidence type="ECO:0000313" key="1">
    <source>
        <dbReference type="EMBL" id="VBB18099.1"/>
    </source>
</evidence>
<keyword evidence="2" id="KW-1185">Reference proteome</keyword>
<gene>
    <name evidence="1" type="ORF">YASMINEVIRUS_562</name>
</gene>
<reference evidence="1 2" key="1">
    <citation type="submission" date="2018-10" db="EMBL/GenBank/DDBJ databases">
        <authorList>
            <consortium name="IHU Genomes"/>
        </authorList>
    </citation>
    <scope>NUCLEOTIDE SEQUENCE [LARGE SCALE GENOMIC DNA]</scope>
    <source>
        <strain evidence="1 2">A1</strain>
    </source>
</reference>
<organism evidence="1 2">
    <name type="scientific">Yasminevirus sp. GU-2018</name>
    <dbReference type="NCBI Taxonomy" id="2420051"/>
    <lineage>
        <taxon>Viruses</taxon>
        <taxon>Varidnaviria</taxon>
        <taxon>Bamfordvirae</taxon>
        <taxon>Nucleocytoviricota</taxon>
        <taxon>Megaviricetes</taxon>
        <taxon>Imitervirales</taxon>
        <taxon>Mimiviridae</taxon>
        <taxon>Klosneuvirinae</taxon>
        <taxon>Yasminevirus</taxon>
        <taxon>Yasminevirus saudimassiliense</taxon>
    </lineage>
</organism>
<name>A0A5K0U7S6_9VIRU</name>
<dbReference type="EMBL" id="UPSH01000001">
    <property type="protein sequence ID" value="VBB18099.1"/>
    <property type="molecule type" value="Genomic_DNA"/>
</dbReference>
<sequence>MEHMSEEAMSEFIDTTTKHIHHDHNTDLESCIADGLNSLRNDLIRLYFEKDVERVKLGKITINQLIAMLQKKQNTLKASLYKMATGEDIGNPDDYLTNDLVDRVDNGIVGTTAGLYSLRESVAPDLTKRPVREYLGTEEMPKKIDEIKEVLTVEKGRIDELTEKKMYIVKPEYKQPLATYVDNMRDAVNDSYTAGRKGRCLEKKFPRLTDGENASVGDLHRMLDIYKKCDSCHCKYIGECKNRRKDYSKCDSKHDSKHNRPVIKKSCGRVVV</sequence>
<accession>A0A5K0U7S6</accession>
<comment type="caution">
    <text evidence="1">The sequence shown here is derived from an EMBL/GenBank/DDBJ whole genome shotgun (WGS) entry which is preliminary data.</text>
</comment>
<dbReference type="Proteomes" id="UP000594342">
    <property type="component" value="Unassembled WGS sequence"/>
</dbReference>
<evidence type="ECO:0000313" key="2">
    <source>
        <dbReference type="Proteomes" id="UP000594342"/>
    </source>
</evidence>